<sequence length="129" mass="14090">MCSTPASSGGRPAVVAPNATCRLPRIGRHPFGARIRRQRGGGLRVQHVHVIAVALRRRRRTHRGRQQRRLRQPLQQVLPVGLRRAPGRFAARGQPGDVVTVAWRLASRSLAGVVAQHFGQQARTAPAVG</sequence>
<reference evidence="2" key="1">
    <citation type="journal article" date="2010" name="Nat. Biotechnol.">
        <title>Draft genome sequence of the oilseed species Ricinus communis.</title>
        <authorList>
            <person name="Chan A.P."/>
            <person name="Crabtree J."/>
            <person name="Zhao Q."/>
            <person name="Lorenzi H."/>
            <person name="Orvis J."/>
            <person name="Puiu D."/>
            <person name="Melake-Berhan A."/>
            <person name="Jones K.M."/>
            <person name="Redman J."/>
            <person name="Chen G."/>
            <person name="Cahoon E.B."/>
            <person name="Gedil M."/>
            <person name="Stanke M."/>
            <person name="Haas B.J."/>
            <person name="Wortman J.R."/>
            <person name="Fraser-Liggett C.M."/>
            <person name="Ravel J."/>
            <person name="Rabinowicz P.D."/>
        </authorList>
    </citation>
    <scope>NUCLEOTIDE SEQUENCE [LARGE SCALE GENOMIC DNA]</scope>
    <source>
        <strain evidence="2">cv. Hale</strain>
    </source>
</reference>
<dbReference type="EMBL" id="EQ977181">
    <property type="protein sequence ID" value="EEF26483.1"/>
    <property type="molecule type" value="Genomic_DNA"/>
</dbReference>
<evidence type="ECO:0000313" key="1">
    <source>
        <dbReference type="EMBL" id="EEF26483.1"/>
    </source>
</evidence>
<dbReference type="Proteomes" id="UP000008311">
    <property type="component" value="Unassembled WGS sequence"/>
</dbReference>
<gene>
    <name evidence="1" type="ORF">RCOM_0434210</name>
</gene>
<evidence type="ECO:0000313" key="2">
    <source>
        <dbReference type="Proteomes" id="UP000008311"/>
    </source>
</evidence>
<dbReference type="AlphaFoldDB" id="B9TCD1"/>
<keyword evidence="2" id="KW-1185">Reference proteome</keyword>
<proteinExistence type="predicted"/>
<accession>B9TCD1</accession>
<dbReference type="InParanoid" id="B9TCD1"/>
<protein>
    <submittedName>
        <fullName evidence="1">Uncharacterized protein</fullName>
    </submittedName>
</protein>
<name>B9TCD1_RICCO</name>
<organism evidence="1 2">
    <name type="scientific">Ricinus communis</name>
    <name type="common">Castor bean</name>
    <dbReference type="NCBI Taxonomy" id="3988"/>
    <lineage>
        <taxon>Eukaryota</taxon>
        <taxon>Viridiplantae</taxon>
        <taxon>Streptophyta</taxon>
        <taxon>Embryophyta</taxon>
        <taxon>Tracheophyta</taxon>
        <taxon>Spermatophyta</taxon>
        <taxon>Magnoliopsida</taxon>
        <taxon>eudicotyledons</taxon>
        <taxon>Gunneridae</taxon>
        <taxon>Pentapetalae</taxon>
        <taxon>rosids</taxon>
        <taxon>fabids</taxon>
        <taxon>Malpighiales</taxon>
        <taxon>Euphorbiaceae</taxon>
        <taxon>Acalyphoideae</taxon>
        <taxon>Acalypheae</taxon>
        <taxon>Ricinus</taxon>
    </lineage>
</organism>